<comment type="caution">
    <text evidence="4">The sequence shown here is derived from an EMBL/GenBank/DDBJ whole genome shotgun (WGS) entry which is preliminary data.</text>
</comment>
<dbReference type="Proteomes" id="UP000482960">
    <property type="component" value="Unassembled WGS sequence"/>
</dbReference>
<dbReference type="Pfam" id="PF13298">
    <property type="entry name" value="LigD_N"/>
    <property type="match status" value="1"/>
</dbReference>
<organism evidence="4 5">
    <name type="scientific">Phytohabitans rumicis</name>
    <dbReference type="NCBI Taxonomy" id="1076125"/>
    <lineage>
        <taxon>Bacteria</taxon>
        <taxon>Bacillati</taxon>
        <taxon>Actinomycetota</taxon>
        <taxon>Actinomycetes</taxon>
        <taxon>Micromonosporales</taxon>
        <taxon>Micromonosporaceae</taxon>
    </lineage>
</organism>
<dbReference type="PANTHER" id="PTHR45674">
    <property type="entry name" value="DNA LIGASE 1/3 FAMILY MEMBER"/>
    <property type="match status" value="1"/>
</dbReference>
<dbReference type="AlphaFoldDB" id="A0A6V8LGC9"/>
<proteinExistence type="inferred from homology"/>
<dbReference type="InterPro" id="IPR012310">
    <property type="entry name" value="DNA_ligase_ATP-dep_cent"/>
</dbReference>
<dbReference type="PANTHER" id="PTHR45674:SF4">
    <property type="entry name" value="DNA LIGASE 1"/>
    <property type="match status" value="1"/>
</dbReference>
<dbReference type="PROSITE" id="PS50160">
    <property type="entry name" value="DNA_LIGASE_A3"/>
    <property type="match status" value="1"/>
</dbReference>
<dbReference type="SUPFAM" id="SSF56091">
    <property type="entry name" value="DNA ligase/mRNA capping enzyme, catalytic domain"/>
    <property type="match status" value="1"/>
</dbReference>
<evidence type="ECO:0000313" key="4">
    <source>
        <dbReference type="EMBL" id="GFJ91685.1"/>
    </source>
</evidence>
<dbReference type="Pfam" id="PF01068">
    <property type="entry name" value="DNA_ligase_A_M"/>
    <property type="match status" value="1"/>
</dbReference>
<keyword evidence="5" id="KW-1185">Reference proteome</keyword>
<dbReference type="GO" id="GO:0003910">
    <property type="term" value="F:DNA ligase (ATP) activity"/>
    <property type="evidence" value="ECO:0007669"/>
    <property type="project" value="InterPro"/>
</dbReference>
<evidence type="ECO:0000313" key="5">
    <source>
        <dbReference type="Proteomes" id="UP000482960"/>
    </source>
</evidence>
<dbReference type="GO" id="GO:0006310">
    <property type="term" value="P:DNA recombination"/>
    <property type="evidence" value="ECO:0007669"/>
    <property type="project" value="InterPro"/>
</dbReference>
<accession>A0A6V8LGC9</accession>
<name>A0A6V8LGC9_9ACTN</name>
<comment type="similarity">
    <text evidence="1">Belongs to the ATP-dependent DNA ligase family.</text>
</comment>
<dbReference type="InterPro" id="IPR014144">
    <property type="entry name" value="LigD_PE_domain"/>
</dbReference>
<reference evidence="4 5" key="1">
    <citation type="submission" date="2020-03" db="EMBL/GenBank/DDBJ databases">
        <title>Whole genome shotgun sequence of Phytohabitans rumicis NBRC 108638.</title>
        <authorList>
            <person name="Komaki H."/>
            <person name="Tamura T."/>
        </authorList>
    </citation>
    <scope>NUCLEOTIDE SEQUENCE [LARGE SCALE GENOMIC DNA]</scope>
    <source>
        <strain evidence="4 5">NBRC 108638</strain>
    </source>
</reference>
<dbReference type="InterPro" id="IPR050191">
    <property type="entry name" value="ATP-dep_DNA_ligase"/>
</dbReference>
<dbReference type="GO" id="GO:0006281">
    <property type="term" value="P:DNA repair"/>
    <property type="evidence" value="ECO:0007669"/>
    <property type="project" value="InterPro"/>
</dbReference>
<protein>
    <submittedName>
        <fullName evidence="4">ATP-dependent DNA ligase</fullName>
    </submittedName>
</protein>
<dbReference type="GO" id="GO:0005524">
    <property type="term" value="F:ATP binding"/>
    <property type="evidence" value="ECO:0007669"/>
    <property type="project" value="InterPro"/>
</dbReference>
<keyword evidence="2 4" id="KW-0436">Ligase</keyword>
<evidence type="ECO:0000256" key="2">
    <source>
        <dbReference type="ARBA" id="ARBA00022598"/>
    </source>
</evidence>
<dbReference type="Gene3D" id="3.30.470.30">
    <property type="entry name" value="DNA ligase/mRNA capping enzyme"/>
    <property type="match status" value="1"/>
</dbReference>
<dbReference type="Gene3D" id="3.30.1490.70">
    <property type="match status" value="1"/>
</dbReference>
<reference evidence="4 5" key="2">
    <citation type="submission" date="2020-03" db="EMBL/GenBank/DDBJ databases">
        <authorList>
            <person name="Ichikawa N."/>
            <person name="Kimura A."/>
            <person name="Kitahashi Y."/>
            <person name="Uohara A."/>
        </authorList>
    </citation>
    <scope>NUCLEOTIDE SEQUENCE [LARGE SCALE GENOMIC DNA]</scope>
    <source>
        <strain evidence="4 5">NBRC 108638</strain>
    </source>
</reference>
<evidence type="ECO:0000256" key="1">
    <source>
        <dbReference type="ARBA" id="ARBA00007572"/>
    </source>
</evidence>
<feature type="domain" description="ATP-dependent DNA ligase family profile" evidence="3">
    <location>
        <begin position="185"/>
        <end position="271"/>
    </location>
</feature>
<dbReference type="EMBL" id="BLPG01000001">
    <property type="protein sequence ID" value="GFJ91685.1"/>
    <property type="molecule type" value="Genomic_DNA"/>
</dbReference>
<dbReference type="CDD" id="cd07906">
    <property type="entry name" value="Adenylation_DNA_ligase_LigD_LigC"/>
    <property type="match status" value="1"/>
</dbReference>
<evidence type="ECO:0000259" key="3">
    <source>
        <dbReference type="PROSITE" id="PS50160"/>
    </source>
</evidence>
<gene>
    <name evidence="4" type="primary">lig_1</name>
    <name evidence="4" type="ORF">Prum_053270</name>
</gene>
<sequence length="271" mass="30193">MEYADFHGDIPAGEYGAGRMTIFDRGTYTTEKWRDGEVIVVLHGERVSGRYVLFRTDGKNWMIHRMDPPEPGWTPMPELVPPMLPARAARLPADDDAWAYELAWDGVRAAAYVWGGRPRLLDADGRDLTASYPEVRDMAEALAPTECLLDGVVVAFDAAGRVSAEALRPRTRVTDTAQARRLAARVPVQYLVFDLLWLDGKSTVDLPYTDRRALLEGLHLAGPGWQTPPHFPGGGKFARETAREQGLGLVAKRLDSAYLPGKRTRQWLQLP</sequence>